<keyword evidence="2" id="KW-1185">Reference proteome</keyword>
<comment type="caution">
    <text evidence="1">The sequence shown here is derived from an EMBL/GenBank/DDBJ whole genome shotgun (WGS) entry which is preliminary data.</text>
</comment>
<protein>
    <submittedName>
        <fullName evidence="1">Uncharacterized protein</fullName>
    </submittedName>
</protein>
<proteinExistence type="predicted"/>
<accession>A0ACC0NYH1</accession>
<evidence type="ECO:0000313" key="1">
    <source>
        <dbReference type="EMBL" id="KAI8558326.1"/>
    </source>
</evidence>
<evidence type="ECO:0000313" key="2">
    <source>
        <dbReference type="Proteomes" id="UP001062846"/>
    </source>
</evidence>
<reference evidence="1" key="1">
    <citation type="submission" date="2022-02" db="EMBL/GenBank/DDBJ databases">
        <title>Plant Genome Project.</title>
        <authorList>
            <person name="Zhang R.-G."/>
        </authorList>
    </citation>
    <scope>NUCLEOTIDE SEQUENCE</scope>
    <source>
        <strain evidence="1">AT1</strain>
    </source>
</reference>
<name>A0ACC0NYH1_RHOML</name>
<organism evidence="1 2">
    <name type="scientific">Rhododendron molle</name>
    <name type="common">Chinese azalea</name>
    <name type="synonym">Azalea mollis</name>
    <dbReference type="NCBI Taxonomy" id="49168"/>
    <lineage>
        <taxon>Eukaryota</taxon>
        <taxon>Viridiplantae</taxon>
        <taxon>Streptophyta</taxon>
        <taxon>Embryophyta</taxon>
        <taxon>Tracheophyta</taxon>
        <taxon>Spermatophyta</taxon>
        <taxon>Magnoliopsida</taxon>
        <taxon>eudicotyledons</taxon>
        <taxon>Gunneridae</taxon>
        <taxon>Pentapetalae</taxon>
        <taxon>asterids</taxon>
        <taxon>Ericales</taxon>
        <taxon>Ericaceae</taxon>
        <taxon>Ericoideae</taxon>
        <taxon>Rhodoreae</taxon>
        <taxon>Rhododendron</taxon>
    </lineage>
</organism>
<dbReference type="Proteomes" id="UP001062846">
    <property type="component" value="Chromosome 4"/>
</dbReference>
<sequence length="245" mass="27312">MYKNYRLFLIAFIRIISLANPVIQILHQAYTLFLYIYMSPFFVHFPLPIRDQSPERERERESCLQHLHKTHRERERERELSSTSSQNSQMARIVGIFACLVIVVMDIIAGILGIRAEAAQNQVKHLRLWLFECKQPSHEAFTLGLIAATLLALAHVLANLLGGCSVCTQEEISKASPSKQCSLACLVLTWVSLAVGLGLLVIGTMANNKSRTSCGLSHHHYLSLGGILCFVHAGFSVGYYVTATA</sequence>
<dbReference type="EMBL" id="CM046391">
    <property type="protein sequence ID" value="KAI8558326.1"/>
    <property type="molecule type" value="Genomic_DNA"/>
</dbReference>
<gene>
    <name evidence="1" type="ORF">RHMOL_Rhmol04G0082800</name>
</gene>